<dbReference type="PANTHER" id="PTHR34523:SF1">
    <property type="entry name" value="COILED-COIL DOMAIN-CONTAINING PROTEIN 138"/>
    <property type="match status" value="1"/>
</dbReference>
<dbReference type="EMBL" id="KB308144">
    <property type="protein sequence ID" value="ELT98232.1"/>
    <property type="molecule type" value="Genomic_DNA"/>
</dbReference>
<dbReference type="Proteomes" id="UP000014760">
    <property type="component" value="Unassembled WGS sequence"/>
</dbReference>
<reference evidence="7" key="1">
    <citation type="submission" date="2012-12" db="EMBL/GenBank/DDBJ databases">
        <authorList>
            <person name="Hellsten U."/>
            <person name="Grimwood J."/>
            <person name="Chapman J.A."/>
            <person name="Shapiro H."/>
            <person name="Aerts A."/>
            <person name="Otillar R.P."/>
            <person name="Terry A.Y."/>
            <person name="Boore J.L."/>
            <person name="Simakov O."/>
            <person name="Marletaz F."/>
            <person name="Cho S.-J."/>
            <person name="Edsinger-Gonzales E."/>
            <person name="Havlak P."/>
            <person name="Kuo D.-H."/>
            <person name="Larsson T."/>
            <person name="Lv J."/>
            <person name="Arendt D."/>
            <person name="Savage R."/>
            <person name="Osoegawa K."/>
            <person name="de Jong P."/>
            <person name="Lindberg D.R."/>
            <person name="Seaver E.C."/>
            <person name="Weisblat D.A."/>
            <person name="Putnam N.H."/>
            <person name="Grigoriev I.V."/>
            <person name="Rokhsar D.S."/>
        </authorList>
    </citation>
    <scope>NUCLEOTIDE SEQUENCE</scope>
    <source>
        <strain evidence="7">I ESC-2004</strain>
    </source>
</reference>
<dbReference type="OrthoDB" id="2161164at2759"/>
<dbReference type="Pfam" id="PF21035">
    <property type="entry name" value="CCDC138_C"/>
    <property type="match status" value="1"/>
</dbReference>
<evidence type="ECO:0000313" key="7">
    <source>
        <dbReference type="Proteomes" id="UP000014760"/>
    </source>
</evidence>
<dbReference type="EMBL" id="AMQN01010562">
    <property type="status" value="NOT_ANNOTATED_CDS"/>
    <property type="molecule type" value="Genomic_DNA"/>
</dbReference>
<dbReference type="AlphaFoldDB" id="R7TXA4"/>
<evidence type="ECO:0000313" key="5">
    <source>
        <dbReference type="EMBL" id="ELT98232.1"/>
    </source>
</evidence>
<dbReference type="EnsemblMetazoa" id="CapteT185091">
    <property type="protein sequence ID" value="CapteP185091"/>
    <property type="gene ID" value="CapteG185091"/>
</dbReference>
<evidence type="ECO:0000313" key="6">
    <source>
        <dbReference type="EnsemblMetazoa" id="CapteP185091"/>
    </source>
</evidence>
<protein>
    <recommendedName>
        <fullName evidence="8">Coiled-coil domain-containing protein 138</fullName>
    </recommendedName>
</protein>
<evidence type="ECO:0000259" key="3">
    <source>
        <dbReference type="Pfam" id="PF21035"/>
    </source>
</evidence>
<evidence type="ECO:0000256" key="2">
    <source>
        <dbReference type="SAM" id="MobiDB-lite"/>
    </source>
</evidence>
<reference evidence="5 7" key="2">
    <citation type="journal article" date="2013" name="Nature">
        <title>Insights into bilaterian evolution from three spiralian genomes.</title>
        <authorList>
            <person name="Simakov O."/>
            <person name="Marletaz F."/>
            <person name="Cho S.J."/>
            <person name="Edsinger-Gonzales E."/>
            <person name="Havlak P."/>
            <person name="Hellsten U."/>
            <person name="Kuo D.H."/>
            <person name="Larsson T."/>
            <person name="Lv J."/>
            <person name="Arendt D."/>
            <person name="Savage R."/>
            <person name="Osoegawa K."/>
            <person name="de Jong P."/>
            <person name="Grimwood J."/>
            <person name="Chapman J.A."/>
            <person name="Shapiro H."/>
            <person name="Aerts A."/>
            <person name="Otillar R.P."/>
            <person name="Terry A.Y."/>
            <person name="Boore J.L."/>
            <person name="Grigoriev I.V."/>
            <person name="Lindberg D.R."/>
            <person name="Seaver E.C."/>
            <person name="Weisblat D.A."/>
            <person name="Putnam N.H."/>
            <person name="Rokhsar D.S."/>
        </authorList>
    </citation>
    <scope>NUCLEOTIDE SEQUENCE</scope>
    <source>
        <strain evidence="5 7">I ESC-2004</strain>
    </source>
</reference>
<gene>
    <name evidence="5" type="ORF">CAPTEDRAFT_185091</name>
</gene>
<dbReference type="PANTHER" id="PTHR34523">
    <property type="entry name" value="COILED-COIL DOMAIN-CONTAINING PROTEIN 138"/>
    <property type="match status" value="1"/>
</dbReference>
<dbReference type="InterPro" id="IPR048751">
    <property type="entry name" value="CCDC138_CC"/>
</dbReference>
<dbReference type="InterPro" id="IPR048750">
    <property type="entry name" value="CCDC138_C"/>
</dbReference>
<dbReference type="Pfam" id="PF21037">
    <property type="entry name" value="CCDC138_cc"/>
    <property type="match status" value="1"/>
</dbReference>
<accession>R7TXA4</accession>
<evidence type="ECO:0008006" key="8">
    <source>
        <dbReference type="Google" id="ProtNLM"/>
    </source>
</evidence>
<dbReference type="InterPro" id="IPR038798">
    <property type="entry name" value="CCDC138"/>
</dbReference>
<feature type="domain" description="Coiled-coil" evidence="3">
    <location>
        <begin position="263"/>
        <end position="496"/>
    </location>
</feature>
<feature type="region of interest" description="Disordered" evidence="2">
    <location>
        <begin position="71"/>
        <end position="96"/>
    </location>
</feature>
<organism evidence="5">
    <name type="scientific">Capitella teleta</name>
    <name type="common">Polychaete worm</name>
    <dbReference type="NCBI Taxonomy" id="283909"/>
    <lineage>
        <taxon>Eukaryota</taxon>
        <taxon>Metazoa</taxon>
        <taxon>Spiralia</taxon>
        <taxon>Lophotrochozoa</taxon>
        <taxon>Annelida</taxon>
        <taxon>Polychaeta</taxon>
        <taxon>Sedentaria</taxon>
        <taxon>Scolecida</taxon>
        <taxon>Capitellidae</taxon>
        <taxon>Capitella</taxon>
    </lineage>
</organism>
<evidence type="ECO:0000256" key="1">
    <source>
        <dbReference type="SAM" id="Coils"/>
    </source>
</evidence>
<dbReference type="EMBL" id="AMQN01010563">
    <property type="status" value="NOT_ANNOTATED_CDS"/>
    <property type="molecule type" value="Genomic_DNA"/>
</dbReference>
<name>R7TXA4_CAPTE</name>
<dbReference type="Gene3D" id="1.10.287.1490">
    <property type="match status" value="1"/>
</dbReference>
<dbReference type="HOGENOM" id="CLU_550124_0_0_1"/>
<keyword evidence="1" id="KW-0175">Coiled coil</keyword>
<proteinExistence type="predicted"/>
<dbReference type="OMA" id="EWISDHH"/>
<sequence>MAQCCDFSDPPTDRDDLYDDLEGGVKISSSDEGSEWLGLKTQMAQCCDFSDPPTDRDDLYDDLEGGVKISSSDEGSEWLGLKTRPSHDHSGRSNRSNAHVAQVYRELNNIKERLVRESQLLQERETKVSEKEETFRTIEEYLAQGASQVKEQANDVAQLENEFKTSLKLKTQENNRLRQNFQSLKTVNDSLRKELMDLRTEHGKCLKQNDSLQARLTNLQRKFEHDERKVQSVPLTEDLPSVNKKSKAGKSKVCNSSDLLFSLMGWISETHLRQTSKDISPSLQEKCTKMIPQIHDVLQEVSRRSDEGQTLTCLEFLYRSVSLLTPQQRSAMSSTLRRIGEELYSAKEKTDPNSAVSSSCNDLRRGKFIRHSNARLRVLSYLIILSSLNQVDKVAYVFELLRNEVKNSNGKELFLYFNSTSILLPHLKPSNKVLCAAVIDVYLQMCSDNPDLDLFLTSCCDPSWFHTVALLWTLPSTPQKLLEKVSILLQKISKLK</sequence>
<evidence type="ECO:0000259" key="4">
    <source>
        <dbReference type="Pfam" id="PF21037"/>
    </source>
</evidence>
<reference evidence="6" key="3">
    <citation type="submission" date="2015-06" db="UniProtKB">
        <authorList>
            <consortium name="EnsemblMetazoa"/>
        </authorList>
    </citation>
    <scope>IDENTIFICATION</scope>
</reference>
<dbReference type="STRING" id="283909.R7TXA4"/>
<feature type="coiled-coil region" evidence="1">
    <location>
        <begin position="104"/>
        <end position="229"/>
    </location>
</feature>
<keyword evidence="7" id="KW-1185">Reference proteome</keyword>
<feature type="domain" description="Coiled-coil-domain-containing protein 138 coiled-coil" evidence="4">
    <location>
        <begin position="173"/>
        <end position="228"/>
    </location>
</feature>